<reference evidence="4" key="1">
    <citation type="submission" date="2019-11" db="EMBL/GenBank/DDBJ databases">
        <authorList>
            <person name="Liu Y."/>
            <person name="Hou J."/>
            <person name="Li T.-Q."/>
            <person name="Guan C.-H."/>
            <person name="Wu X."/>
            <person name="Wu H.-Z."/>
            <person name="Ling F."/>
            <person name="Zhang R."/>
            <person name="Shi X.-G."/>
            <person name="Ren J.-P."/>
            <person name="Chen E.-F."/>
            <person name="Sun J.-M."/>
        </authorList>
    </citation>
    <scope>NUCLEOTIDE SEQUENCE</scope>
    <source>
        <strain evidence="4">Adult_tree_wgs_1</strain>
        <tissue evidence="4">Leaves</tissue>
    </source>
</reference>
<dbReference type="OrthoDB" id="613853at2759"/>
<dbReference type="Proteomes" id="UP000626092">
    <property type="component" value="Unassembled WGS sequence"/>
</dbReference>
<dbReference type="SUPFAM" id="SSF52058">
    <property type="entry name" value="L domain-like"/>
    <property type="match status" value="1"/>
</dbReference>
<feature type="domain" description="F-box" evidence="2">
    <location>
        <begin position="37"/>
        <end position="75"/>
    </location>
</feature>
<evidence type="ECO:0000259" key="2">
    <source>
        <dbReference type="Pfam" id="PF00646"/>
    </source>
</evidence>
<feature type="domain" description="At1g61320/AtMIF1 LRR" evidence="3">
    <location>
        <begin position="111"/>
        <end position="378"/>
    </location>
</feature>
<dbReference type="InterPro" id="IPR032675">
    <property type="entry name" value="LRR_dom_sf"/>
</dbReference>
<sequence length="649" mass="73371">MFEQDQNFHNTAAPSTAAGSGNDKNRMTNLAKEEDRISQLPDGIRVIILSMLNPVEAATTCVLSKRWQYLWTHVQVLNFYFPNMMRNMEKDLFCDLRTDTDKYIHWVNQVIRLHQGRHITDFKVFFPLTGGEERFCDIDEWFSFAIRKSVQRLEINLRGSTLLEEGFERDEDGFFPVVPWPYTLADKVSSLVKSPCGLSCIKSLTQLSLTSINVTGELVEHFLSNCPLLLGLRVCFSERLVNLRVVGHLLCLKFLEISRCPRLKNLDIYAPNLASLVCLGLERSTRVLLRHAPLLVDLTVAHPEGFLNALPASHFSQLESLTLSFDFPWDTSAPPLFPELTNLKNLTFAGYAKEEHSFLDWTSLIERAPFLRTFTLQTLLPFSSKDLRRTHSDLQVAGLKKVGDEGVALGAEAGADKVIGIGVALQVALAINLTDNHRYADGLGSKGPKGLAGDAFLLTAFAVGDASLAVSVLVEPTTVACDELNLCDAFPHLSRENPNILPSKIDCNQFFELWRWSVLVDAQQHSLTQSSGFSLLCSTKVTDVTYEHRLMSRKRIRTQVRIKPTQRRLHRCLEVVKFVGNIDFELLVYFFQHAVPLKTIIVDRRHPSLEPWQEFEEDESSMELRNHGWALEVQLTPIPPKKIELVICP</sequence>
<dbReference type="Pfam" id="PF00646">
    <property type="entry name" value="F-box"/>
    <property type="match status" value="1"/>
</dbReference>
<evidence type="ECO:0000313" key="4">
    <source>
        <dbReference type="EMBL" id="KAF7138883.1"/>
    </source>
</evidence>
<dbReference type="AlphaFoldDB" id="A0A834GNC3"/>
<evidence type="ECO:0000259" key="3">
    <source>
        <dbReference type="Pfam" id="PF23622"/>
    </source>
</evidence>
<evidence type="ECO:0008006" key="6">
    <source>
        <dbReference type="Google" id="ProtNLM"/>
    </source>
</evidence>
<dbReference type="SUPFAM" id="SSF81383">
    <property type="entry name" value="F-box domain"/>
    <property type="match status" value="1"/>
</dbReference>
<keyword evidence="5" id="KW-1185">Reference proteome</keyword>
<evidence type="ECO:0000313" key="5">
    <source>
        <dbReference type="Proteomes" id="UP000626092"/>
    </source>
</evidence>
<dbReference type="Pfam" id="PF23622">
    <property type="entry name" value="LRR_At1g61320_AtMIF1"/>
    <property type="match status" value="1"/>
</dbReference>
<dbReference type="InterPro" id="IPR036047">
    <property type="entry name" value="F-box-like_dom_sf"/>
</dbReference>
<dbReference type="EMBL" id="WJXA01000007">
    <property type="protein sequence ID" value="KAF7138883.1"/>
    <property type="molecule type" value="Genomic_DNA"/>
</dbReference>
<feature type="compositionally biased region" description="Polar residues" evidence="1">
    <location>
        <begin position="1"/>
        <end position="19"/>
    </location>
</feature>
<comment type="caution">
    <text evidence="4">The sequence shown here is derived from an EMBL/GenBank/DDBJ whole genome shotgun (WGS) entry which is preliminary data.</text>
</comment>
<dbReference type="InterPro" id="IPR053772">
    <property type="entry name" value="At1g61320/At1g61330-like"/>
</dbReference>
<protein>
    <recommendedName>
        <fullName evidence="6">F-box domain-containing protein</fullName>
    </recommendedName>
</protein>
<feature type="region of interest" description="Disordered" evidence="1">
    <location>
        <begin position="1"/>
        <end position="26"/>
    </location>
</feature>
<organism evidence="4 5">
    <name type="scientific">Rhododendron simsii</name>
    <name type="common">Sims's rhododendron</name>
    <dbReference type="NCBI Taxonomy" id="118357"/>
    <lineage>
        <taxon>Eukaryota</taxon>
        <taxon>Viridiplantae</taxon>
        <taxon>Streptophyta</taxon>
        <taxon>Embryophyta</taxon>
        <taxon>Tracheophyta</taxon>
        <taxon>Spermatophyta</taxon>
        <taxon>Magnoliopsida</taxon>
        <taxon>eudicotyledons</taxon>
        <taxon>Gunneridae</taxon>
        <taxon>Pentapetalae</taxon>
        <taxon>asterids</taxon>
        <taxon>Ericales</taxon>
        <taxon>Ericaceae</taxon>
        <taxon>Ericoideae</taxon>
        <taxon>Rhodoreae</taxon>
        <taxon>Rhododendron</taxon>
    </lineage>
</organism>
<evidence type="ECO:0000256" key="1">
    <source>
        <dbReference type="SAM" id="MobiDB-lite"/>
    </source>
</evidence>
<gene>
    <name evidence="4" type="ORF">RHSIM_Rhsim07G0191400</name>
</gene>
<dbReference type="InterPro" id="IPR001810">
    <property type="entry name" value="F-box_dom"/>
</dbReference>
<dbReference type="InterPro" id="IPR055357">
    <property type="entry name" value="LRR_At1g61320_AtMIF1"/>
</dbReference>
<proteinExistence type="predicted"/>
<dbReference type="PANTHER" id="PTHR34145:SF68">
    <property type="entry name" value="FBD DOMAIN-CONTAINING PROTEIN"/>
    <property type="match status" value="1"/>
</dbReference>
<name>A0A834GNC3_RHOSS</name>
<accession>A0A834GNC3</accession>
<dbReference type="Gene3D" id="3.80.10.10">
    <property type="entry name" value="Ribonuclease Inhibitor"/>
    <property type="match status" value="1"/>
</dbReference>
<dbReference type="PANTHER" id="PTHR34145">
    <property type="entry name" value="OS02G0105600 PROTEIN"/>
    <property type="match status" value="1"/>
</dbReference>